<keyword evidence="10 11" id="KW-0670">Pyruvate</keyword>
<keyword evidence="2 11" id="KW-0444">Lipid biosynthesis</keyword>
<feature type="transmembrane region" description="Helical" evidence="12">
    <location>
        <begin position="15"/>
        <end position="47"/>
    </location>
</feature>
<dbReference type="EC" id="4.1.1.65" evidence="11"/>
<reference evidence="13 14" key="1">
    <citation type="journal article" date="2011" name="ISME J.">
        <title>Community ecology of hot spring cyanobacterial mats: predominant populations and their functional potential.</title>
        <authorList>
            <person name="Klatt C.G."/>
            <person name="Wood J.M."/>
            <person name="Rusch D.B."/>
            <person name="Bateson M.M."/>
            <person name="Hamamura N."/>
            <person name="Heidelberg J.F."/>
            <person name="Grossman A.R."/>
            <person name="Bhaya D."/>
            <person name="Cohan F.M."/>
            <person name="Kuhl M."/>
            <person name="Bryant D.A."/>
            <person name="Ward D.M."/>
        </authorList>
    </citation>
    <scope>NUCLEOTIDE SEQUENCE [LARGE SCALE GENOMIC DNA]</scope>
    <source>
        <strain evidence="13">OS</strain>
    </source>
</reference>
<evidence type="ECO:0000256" key="9">
    <source>
        <dbReference type="ARBA" id="ARBA00023264"/>
    </source>
</evidence>
<feature type="active site" description="Schiff-base intermediate with substrate; via pyruvic acid" evidence="11">
    <location>
        <position position="182"/>
    </location>
</feature>
<evidence type="ECO:0000256" key="11">
    <source>
        <dbReference type="HAMAP-Rule" id="MF_00664"/>
    </source>
</evidence>
<proteinExistence type="inferred from homology"/>
<feature type="modified residue" description="Pyruvic acid (Ser); by autocatalysis" evidence="11">
    <location>
        <position position="182"/>
    </location>
</feature>
<keyword evidence="7 11" id="KW-0594">Phospholipid biosynthesis</keyword>
<comment type="subunit">
    <text evidence="11">Heterodimer of a large membrane-associated beta subunit and a small pyruvoyl-containing alpha subunit.</text>
</comment>
<evidence type="ECO:0000256" key="4">
    <source>
        <dbReference type="ARBA" id="ARBA00023098"/>
    </source>
</evidence>
<evidence type="ECO:0000256" key="7">
    <source>
        <dbReference type="ARBA" id="ARBA00023209"/>
    </source>
</evidence>
<evidence type="ECO:0000256" key="5">
    <source>
        <dbReference type="ARBA" id="ARBA00023136"/>
    </source>
</evidence>
<dbReference type="InterPro" id="IPR003817">
    <property type="entry name" value="PS_Dcarbxylase"/>
</dbReference>
<keyword evidence="5 11" id="KW-0472">Membrane</keyword>
<comment type="caution">
    <text evidence="13">The sequence shown here is derived from an EMBL/GenBank/DDBJ whole genome shotgun (WGS) entry which is preliminary data.</text>
</comment>
<comment type="similarity">
    <text evidence="11">Belongs to the phosphatidylserine decarboxylase family. PSD-A subfamily.</text>
</comment>
<evidence type="ECO:0000256" key="6">
    <source>
        <dbReference type="ARBA" id="ARBA00023145"/>
    </source>
</evidence>
<dbReference type="GO" id="GO:0004609">
    <property type="term" value="F:phosphatidylserine decarboxylase activity"/>
    <property type="evidence" value="ECO:0007669"/>
    <property type="project" value="UniProtKB-UniRule"/>
</dbReference>
<sequence length="212" mass="23651">MITKYGYSTVAKAGVISLLLVVLSIMLPLVLGAVCATAGLLLMVFTLQFFRDPERRPPEKERIILSPADGKIVRIEETEHPFFQGKAKMVSIFMSPLNVHVNRNPISGKVTHLKHIEGEYIAAFEHTSGERNERTEIGIENAEVKVFLKQIAGYVARRIVCELSLNDTVQIGERFGMIKFGSRVDIFMPPHVRLCIKHGDSVTAGETILAEY</sequence>
<dbReference type="GO" id="GO:0006646">
    <property type="term" value="P:phosphatidylethanolamine biosynthetic process"/>
    <property type="evidence" value="ECO:0007669"/>
    <property type="project" value="UniProtKB-UniRule"/>
</dbReference>
<feature type="chain" id="PRO_5023344517" description="Phosphatidylserine decarboxylase beta chain" evidence="11">
    <location>
        <begin position="1"/>
        <end position="181"/>
    </location>
</feature>
<comment type="cofactor">
    <cofactor evidence="11">
        <name>pyruvate</name>
        <dbReference type="ChEBI" id="CHEBI:15361"/>
    </cofactor>
    <text evidence="11">Binds 1 pyruvoyl group covalently per subunit.</text>
</comment>
<dbReference type="EMBL" id="PHFL01000058">
    <property type="protein sequence ID" value="RFM23814.1"/>
    <property type="molecule type" value="Genomic_DNA"/>
</dbReference>
<keyword evidence="12" id="KW-0812">Transmembrane</keyword>
<keyword evidence="3 11" id="KW-0210">Decarboxylase</keyword>
<evidence type="ECO:0000256" key="8">
    <source>
        <dbReference type="ARBA" id="ARBA00023239"/>
    </source>
</evidence>
<accession>A0A395M1L9</accession>
<evidence type="ECO:0000256" key="1">
    <source>
        <dbReference type="ARBA" id="ARBA00022475"/>
    </source>
</evidence>
<keyword evidence="12" id="KW-1133">Transmembrane helix</keyword>
<evidence type="ECO:0000256" key="2">
    <source>
        <dbReference type="ARBA" id="ARBA00022516"/>
    </source>
</evidence>
<evidence type="ECO:0000313" key="13">
    <source>
        <dbReference type="EMBL" id="RFM23814.1"/>
    </source>
</evidence>
<dbReference type="InterPro" id="IPR033175">
    <property type="entry name" value="PSD-A"/>
</dbReference>
<dbReference type="Pfam" id="PF02666">
    <property type="entry name" value="PS_Dcarbxylase"/>
    <property type="match status" value="1"/>
</dbReference>
<dbReference type="PANTHER" id="PTHR35809">
    <property type="entry name" value="ARCHAETIDYLSERINE DECARBOXYLASE PROENZYME-RELATED"/>
    <property type="match status" value="1"/>
</dbReference>
<dbReference type="GO" id="GO:0005886">
    <property type="term" value="C:plasma membrane"/>
    <property type="evidence" value="ECO:0007669"/>
    <property type="project" value="UniProtKB-SubCell"/>
</dbReference>
<dbReference type="PANTHER" id="PTHR35809:SF1">
    <property type="entry name" value="ARCHAETIDYLSERINE DECARBOXYLASE PROENZYME-RELATED"/>
    <property type="match status" value="1"/>
</dbReference>
<dbReference type="NCBIfam" id="NF003682">
    <property type="entry name" value="PRK05305.2-2"/>
    <property type="match status" value="1"/>
</dbReference>
<dbReference type="UniPathway" id="UPA00558">
    <property type="reaction ID" value="UER00616"/>
</dbReference>
<evidence type="ECO:0000256" key="3">
    <source>
        <dbReference type="ARBA" id="ARBA00022793"/>
    </source>
</evidence>
<keyword evidence="4 11" id="KW-0443">Lipid metabolism</keyword>
<dbReference type="Proteomes" id="UP000266389">
    <property type="component" value="Unassembled WGS sequence"/>
</dbReference>
<dbReference type="AlphaFoldDB" id="A0A395M1L9"/>
<feature type="chain" id="PRO_5023344516" description="Phosphatidylserine decarboxylase alpha chain" evidence="11">
    <location>
        <begin position="182"/>
        <end position="212"/>
    </location>
</feature>
<protein>
    <recommendedName>
        <fullName evidence="11">Phosphatidylserine decarboxylase proenzyme</fullName>
        <ecNumber evidence="11">4.1.1.65</ecNumber>
    </recommendedName>
    <component>
        <recommendedName>
            <fullName evidence="11">Phosphatidylserine decarboxylase alpha chain</fullName>
        </recommendedName>
    </component>
    <component>
        <recommendedName>
            <fullName evidence="11">Phosphatidylserine decarboxylase beta chain</fullName>
        </recommendedName>
    </component>
</protein>
<keyword evidence="6 11" id="KW-0865">Zymogen</keyword>
<comment type="pathway">
    <text evidence="11">Phospholipid metabolism; phosphatidylethanolamine biosynthesis; phosphatidylethanolamine from CDP-diacylglycerol: step 2/2.</text>
</comment>
<comment type="function">
    <text evidence="11">Catalyzes the formation of phosphatidylethanolamine (PtdEtn) from phosphatidylserine (PtdSer).</text>
</comment>
<organism evidence="13 14">
    <name type="scientific">Candidatus Thermochlorobacter aerophilus</name>
    <dbReference type="NCBI Taxonomy" id="1868324"/>
    <lineage>
        <taxon>Bacteria</taxon>
        <taxon>Pseudomonadati</taxon>
        <taxon>Chlorobiota</taxon>
        <taxon>Chlorobiia</taxon>
        <taxon>Chlorobiales</taxon>
        <taxon>Candidatus Thermochlorobacteriaceae</taxon>
        <taxon>Candidatus Thermochlorobacter</taxon>
    </lineage>
</organism>
<feature type="site" description="Cleavage (non-hydrolytic); by autocatalysis" evidence="11">
    <location>
        <begin position="181"/>
        <end position="182"/>
    </location>
</feature>
<keyword evidence="8 11" id="KW-0456">Lyase</keyword>
<evidence type="ECO:0000313" key="14">
    <source>
        <dbReference type="Proteomes" id="UP000266389"/>
    </source>
</evidence>
<keyword evidence="9 11" id="KW-1208">Phospholipid metabolism</keyword>
<dbReference type="HAMAP" id="MF_00664">
    <property type="entry name" value="PS_decarb_PSD_A"/>
    <property type="match status" value="1"/>
</dbReference>
<evidence type="ECO:0000256" key="10">
    <source>
        <dbReference type="ARBA" id="ARBA00023317"/>
    </source>
</evidence>
<keyword evidence="1 11" id="KW-1003">Cell membrane</keyword>
<name>A0A395M1L9_9BACT</name>
<dbReference type="NCBIfam" id="NF003678">
    <property type="entry name" value="PRK05305.1-2"/>
    <property type="match status" value="1"/>
</dbReference>
<evidence type="ECO:0000256" key="12">
    <source>
        <dbReference type="SAM" id="Phobius"/>
    </source>
</evidence>
<comment type="subcellular location">
    <subcellularLocation>
        <location evidence="11">Cell membrane</location>
        <topology evidence="11">Peripheral membrane protein</topology>
    </subcellularLocation>
</comment>
<gene>
    <name evidence="11" type="primary">psd</name>
    <name evidence="13" type="ORF">D0433_09320</name>
</gene>
<dbReference type="NCBIfam" id="NF003685">
    <property type="entry name" value="PRK05305.2-5"/>
    <property type="match status" value="1"/>
</dbReference>
<comment type="PTM">
    <text evidence="11">Is synthesized initially as an inactive proenzyme. Formation of the active enzyme involves a self-maturation process in which the active site pyruvoyl group is generated from an internal serine residue via an autocatalytic post-translational modification. Two non-identical subunits are generated from the proenzyme in this reaction, and the pyruvate is formed at the N-terminus of the alpha chain, which is derived from the carboxyl end of the proenzyme. The post-translation cleavage follows an unusual pathway, termed non-hydrolytic serinolysis, in which the side chain hydroxyl group of the serine supplies its oxygen atom to form the C-terminus of the beta chain, while the remainder of the serine residue undergoes an oxidative deamination to produce ammonia and the pyruvoyl prosthetic group on the alpha chain.</text>
</comment>
<comment type="catalytic activity">
    <reaction evidence="11">
        <text>a 1,2-diacyl-sn-glycero-3-phospho-L-serine + H(+) = a 1,2-diacyl-sn-glycero-3-phosphoethanolamine + CO2</text>
        <dbReference type="Rhea" id="RHEA:20828"/>
        <dbReference type="ChEBI" id="CHEBI:15378"/>
        <dbReference type="ChEBI" id="CHEBI:16526"/>
        <dbReference type="ChEBI" id="CHEBI:57262"/>
        <dbReference type="ChEBI" id="CHEBI:64612"/>
        <dbReference type="EC" id="4.1.1.65"/>
    </reaction>
</comment>